<dbReference type="AlphaFoldDB" id="A3TVJ9"/>
<dbReference type="EMBL" id="AAMO01000003">
    <property type="protein sequence ID" value="EAQ03645.1"/>
    <property type="molecule type" value="Genomic_DNA"/>
</dbReference>
<evidence type="ECO:0000256" key="1">
    <source>
        <dbReference type="SAM" id="MobiDB-lite"/>
    </source>
</evidence>
<reference evidence="2 3" key="1">
    <citation type="journal article" date="2010" name="J. Bacteriol.">
        <title>Genome sequences of Oceanicola granulosus HTCC2516(T) and Oceanicola batsensis HTCC2597(TDelta).</title>
        <authorList>
            <person name="Thrash J.C."/>
            <person name="Cho J.C."/>
            <person name="Vergin K.L."/>
            <person name="Giovannoni S.J."/>
        </authorList>
    </citation>
    <scope>NUCLEOTIDE SEQUENCE [LARGE SCALE GENOMIC DNA]</scope>
    <source>
        <strain evidence="3">ATCC BAA-863 / DSM 15984 / KCTC 12145 / HTCC2597</strain>
    </source>
</reference>
<feature type="compositionally biased region" description="Basic residues" evidence="1">
    <location>
        <begin position="30"/>
        <end position="44"/>
    </location>
</feature>
<evidence type="ECO:0000313" key="2">
    <source>
        <dbReference type="EMBL" id="EAQ03645.1"/>
    </source>
</evidence>
<feature type="region of interest" description="Disordered" evidence="1">
    <location>
        <begin position="15"/>
        <end position="44"/>
    </location>
</feature>
<comment type="caution">
    <text evidence="2">The sequence shown here is derived from an EMBL/GenBank/DDBJ whole genome shotgun (WGS) entry which is preliminary data.</text>
</comment>
<evidence type="ECO:0000313" key="3">
    <source>
        <dbReference type="Proteomes" id="UP000004318"/>
    </source>
</evidence>
<organism evidence="2 3">
    <name type="scientific">Pseudooceanicola batsensis (strain ATCC BAA-863 / DSM 15984 / KCTC 12145 / HTCC2597)</name>
    <name type="common">Oceanicola batsensis</name>
    <dbReference type="NCBI Taxonomy" id="252305"/>
    <lineage>
        <taxon>Bacteria</taxon>
        <taxon>Pseudomonadati</taxon>
        <taxon>Pseudomonadota</taxon>
        <taxon>Alphaproteobacteria</taxon>
        <taxon>Rhodobacterales</taxon>
        <taxon>Paracoccaceae</taxon>
        <taxon>Pseudooceanicola</taxon>
    </lineage>
</organism>
<keyword evidence="3" id="KW-1185">Reference proteome</keyword>
<dbReference type="RefSeq" id="WP_009806298.1">
    <property type="nucleotide sequence ID" value="NZ_CH724131.1"/>
</dbReference>
<gene>
    <name evidence="2" type="ORF">OB2597_10396</name>
</gene>
<dbReference type="HOGENOM" id="CLU_3219338_0_0_5"/>
<sequence length="44" mass="5161">MLNIYANSFLAATRLGDTRTFPGHEERRFRPATRHGEARHRHRG</sequence>
<proteinExistence type="predicted"/>
<accession>A3TVJ9</accession>
<dbReference type="Proteomes" id="UP000004318">
    <property type="component" value="Unassembled WGS sequence"/>
</dbReference>
<protein>
    <submittedName>
        <fullName evidence="2">Uncharacterized protein</fullName>
    </submittedName>
</protein>
<name>A3TVJ9_PSEBH</name>